<evidence type="ECO:0000313" key="4">
    <source>
        <dbReference type="EMBL" id="KAE9523378.1"/>
    </source>
</evidence>
<dbReference type="Proteomes" id="UP000475862">
    <property type="component" value="Unassembled WGS sequence"/>
</dbReference>
<protein>
    <recommendedName>
        <fullName evidence="3">BESS domain-containing protein</fullName>
    </recommendedName>
</protein>
<evidence type="ECO:0000256" key="1">
    <source>
        <dbReference type="PROSITE-ProRule" id="PRU00371"/>
    </source>
</evidence>
<dbReference type="EMBL" id="VYZN01000080">
    <property type="protein sequence ID" value="KAE9523378.1"/>
    <property type="molecule type" value="Genomic_DNA"/>
</dbReference>
<dbReference type="AlphaFoldDB" id="A0A6G0SYZ9"/>
<feature type="domain" description="BESS" evidence="3">
    <location>
        <begin position="81"/>
        <end position="120"/>
    </location>
</feature>
<sequence length="199" mass="23020">MVKSGSGRSNKSTYLHFERLRFLQGPVENNVTESNDNFKSPKEDCRKNKKKIKLHPADEHFANILEKSMAQRYVPEKKDEDDEDKLFGLSLVKEIKKIPEDKRLKLKIDMYNLILQNQTSSSDGYQHAMYRQQYRPSNFGYPNYGYNSTQHNTTTQGYHYDHNFADKSNQLNTSAPGRSPTPTNISETDSAQSILDLFD</sequence>
<feature type="region of interest" description="Disordered" evidence="2">
    <location>
        <begin position="28"/>
        <end position="50"/>
    </location>
</feature>
<dbReference type="OrthoDB" id="6616165at2759"/>
<feature type="compositionally biased region" description="Polar residues" evidence="2">
    <location>
        <begin position="166"/>
        <end position="192"/>
    </location>
</feature>
<keyword evidence="5" id="KW-1185">Reference proteome</keyword>
<feature type="region of interest" description="Disordered" evidence="2">
    <location>
        <begin position="161"/>
        <end position="192"/>
    </location>
</feature>
<evidence type="ECO:0000259" key="3">
    <source>
        <dbReference type="PROSITE" id="PS51031"/>
    </source>
</evidence>
<dbReference type="GO" id="GO:0003677">
    <property type="term" value="F:DNA binding"/>
    <property type="evidence" value="ECO:0007669"/>
    <property type="project" value="InterPro"/>
</dbReference>
<evidence type="ECO:0000256" key="2">
    <source>
        <dbReference type="SAM" id="MobiDB-lite"/>
    </source>
</evidence>
<organism evidence="4 5">
    <name type="scientific">Aphis glycines</name>
    <name type="common">Soybean aphid</name>
    <dbReference type="NCBI Taxonomy" id="307491"/>
    <lineage>
        <taxon>Eukaryota</taxon>
        <taxon>Metazoa</taxon>
        <taxon>Ecdysozoa</taxon>
        <taxon>Arthropoda</taxon>
        <taxon>Hexapoda</taxon>
        <taxon>Insecta</taxon>
        <taxon>Pterygota</taxon>
        <taxon>Neoptera</taxon>
        <taxon>Paraneoptera</taxon>
        <taxon>Hemiptera</taxon>
        <taxon>Sternorrhyncha</taxon>
        <taxon>Aphidomorpha</taxon>
        <taxon>Aphidoidea</taxon>
        <taxon>Aphididae</taxon>
        <taxon>Aphidini</taxon>
        <taxon>Aphis</taxon>
        <taxon>Aphis</taxon>
    </lineage>
</organism>
<comment type="subcellular location">
    <subcellularLocation>
        <location evidence="1">Nucleus</location>
    </subcellularLocation>
</comment>
<name>A0A6G0SYZ9_APHGL</name>
<feature type="compositionally biased region" description="Polar residues" evidence="2">
    <location>
        <begin position="28"/>
        <end position="38"/>
    </location>
</feature>
<keyword evidence="1" id="KW-0539">Nucleus</keyword>
<dbReference type="PROSITE" id="PS51031">
    <property type="entry name" value="BESS"/>
    <property type="match status" value="1"/>
</dbReference>
<evidence type="ECO:0000313" key="5">
    <source>
        <dbReference type="Proteomes" id="UP000475862"/>
    </source>
</evidence>
<gene>
    <name evidence="4" type="ORF">AGLY_016326</name>
</gene>
<proteinExistence type="predicted"/>
<reference evidence="4 5" key="1">
    <citation type="submission" date="2019-08" db="EMBL/GenBank/DDBJ databases">
        <title>The genome of the soybean aphid Biotype 1, its phylome, world population structure and adaptation to the North American continent.</title>
        <authorList>
            <person name="Giordano R."/>
            <person name="Donthu R.K."/>
            <person name="Hernandez A.G."/>
            <person name="Wright C.L."/>
            <person name="Zimin A.V."/>
        </authorList>
    </citation>
    <scope>NUCLEOTIDE SEQUENCE [LARGE SCALE GENOMIC DNA]</scope>
    <source>
        <tissue evidence="4">Whole aphids</tissue>
    </source>
</reference>
<dbReference type="InterPro" id="IPR004210">
    <property type="entry name" value="BESS_motif"/>
</dbReference>
<accession>A0A6G0SYZ9</accession>
<dbReference type="GO" id="GO:0005634">
    <property type="term" value="C:nucleus"/>
    <property type="evidence" value="ECO:0007669"/>
    <property type="project" value="UniProtKB-SubCell"/>
</dbReference>
<comment type="caution">
    <text evidence="4">The sequence shown here is derived from an EMBL/GenBank/DDBJ whole genome shotgun (WGS) entry which is preliminary data.</text>
</comment>
<dbReference type="Pfam" id="PF02944">
    <property type="entry name" value="BESS"/>
    <property type="match status" value="1"/>
</dbReference>